<name>A0A9P7VKI5_9AGAR</name>
<dbReference type="InterPro" id="IPR001499">
    <property type="entry name" value="GPCR_STE3"/>
</dbReference>
<keyword evidence="2" id="KW-1185">Reference proteome</keyword>
<dbReference type="GO" id="GO:0004932">
    <property type="term" value="F:mating-type factor pheromone receptor activity"/>
    <property type="evidence" value="ECO:0007669"/>
    <property type="project" value="InterPro"/>
</dbReference>
<dbReference type="AlphaFoldDB" id="A0A9P7VKI5"/>
<accession>A0A9P7VKI5</accession>
<dbReference type="GeneID" id="66101796"/>
<dbReference type="EMBL" id="MU250554">
    <property type="protein sequence ID" value="KAG7442035.1"/>
    <property type="molecule type" value="Genomic_DNA"/>
</dbReference>
<evidence type="ECO:0000313" key="1">
    <source>
        <dbReference type="EMBL" id="KAG7442035.1"/>
    </source>
</evidence>
<dbReference type="RefSeq" id="XP_043035535.1">
    <property type="nucleotide sequence ID" value="XM_043179502.1"/>
</dbReference>
<protein>
    <submittedName>
        <fullName evidence="1">Uncharacterized protein</fullName>
    </submittedName>
</protein>
<gene>
    <name evidence="1" type="ORF">BT62DRAFT_1079571</name>
</gene>
<dbReference type="Proteomes" id="UP000812287">
    <property type="component" value="Unassembled WGS sequence"/>
</dbReference>
<proteinExistence type="predicted"/>
<organism evidence="1 2">
    <name type="scientific">Guyanagaster necrorhizus</name>
    <dbReference type="NCBI Taxonomy" id="856835"/>
    <lineage>
        <taxon>Eukaryota</taxon>
        <taxon>Fungi</taxon>
        <taxon>Dikarya</taxon>
        <taxon>Basidiomycota</taxon>
        <taxon>Agaricomycotina</taxon>
        <taxon>Agaricomycetes</taxon>
        <taxon>Agaricomycetidae</taxon>
        <taxon>Agaricales</taxon>
        <taxon>Marasmiineae</taxon>
        <taxon>Physalacriaceae</taxon>
        <taxon>Guyanagaster</taxon>
    </lineage>
</organism>
<comment type="caution">
    <text evidence="1">The sequence shown here is derived from an EMBL/GenBank/DDBJ whole genome shotgun (WGS) entry which is preliminary data.</text>
</comment>
<dbReference type="Pfam" id="PF02076">
    <property type="entry name" value="STE3"/>
    <property type="match status" value="1"/>
</dbReference>
<reference evidence="1" key="1">
    <citation type="submission" date="2020-11" db="EMBL/GenBank/DDBJ databases">
        <title>Adaptations for nitrogen fixation in a non-lichenized fungal sporocarp promotes dispersal by wood-feeding termites.</title>
        <authorList>
            <consortium name="DOE Joint Genome Institute"/>
            <person name="Koch R.A."/>
            <person name="Yoon G."/>
            <person name="Arayal U."/>
            <person name="Lail K."/>
            <person name="Amirebrahimi M."/>
            <person name="Labutti K."/>
            <person name="Lipzen A."/>
            <person name="Riley R."/>
            <person name="Barry K."/>
            <person name="Henrissat B."/>
            <person name="Grigoriev I.V."/>
            <person name="Herr J.R."/>
            <person name="Aime M.C."/>
        </authorList>
    </citation>
    <scope>NUCLEOTIDE SEQUENCE</scope>
    <source>
        <strain evidence="1">MCA 3950</strain>
    </source>
</reference>
<dbReference type="OrthoDB" id="538336at2759"/>
<sequence>MAFTCTKFPKANDRLIRDWFLLDWYNSSQACHHPLHPGPPTVVASPIGDKPSTHADFLAAIWYSLRSAFLHNPSLASVPIRSPFALRSHRHKIPALIWCSDYSYEISVELTRWLSVFCAFLFCALFGFASEAKKPYSHGYSKLILRPVDATEINFIATLNHAHLHRRCDLSPYCATNRAQTLDPTRDSKSILLPMNSLDITLSLEGPESFFLEFPPVDTEREPTYSAHSEG</sequence>
<evidence type="ECO:0000313" key="2">
    <source>
        <dbReference type="Proteomes" id="UP000812287"/>
    </source>
</evidence>
<dbReference type="GO" id="GO:0016020">
    <property type="term" value="C:membrane"/>
    <property type="evidence" value="ECO:0007669"/>
    <property type="project" value="InterPro"/>
</dbReference>